<comment type="caution">
    <text evidence="1">The sequence shown here is derived from an EMBL/GenBank/DDBJ whole genome shotgun (WGS) entry which is preliminary data.</text>
</comment>
<reference evidence="1 2" key="1">
    <citation type="submission" date="2018-07" db="EMBL/GenBank/DDBJ databases">
        <title>Dyadobacter roseus sp. nov., isolated from rose rhizosphere soil.</title>
        <authorList>
            <person name="Chen L."/>
        </authorList>
    </citation>
    <scope>NUCLEOTIDE SEQUENCE [LARGE SCALE GENOMIC DNA]</scope>
    <source>
        <strain evidence="1 2">RS19</strain>
    </source>
</reference>
<dbReference type="OrthoDB" id="9796999at2"/>
<dbReference type="Pfam" id="PF13376">
    <property type="entry name" value="OmdA"/>
    <property type="match status" value="1"/>
</dbReference>
<gene>
    <name evidence="1" type="ORF">DSL64_13245</name>
</gene>
<dbReference type="Proteomes" id="UP000256373">
    <property type="component" value="Unassembled WGS sequence"/>
</dbReference>
<accession>A0A3D8YAS1</accession>
<evidence type="ECO:0000313" key="1">
    <source>
        <dbReference type="EMBL" id="REA60865.1"/>
    </source>
</evidence>
<dbReference type="RefSeq" id="WP_115831387.1">
    <property type="nucleotide sequence ID" value="NZ_QNUL01000009.1"/>
</dbReference>
<name>A0A3D8YAS1_9BACT</name>
<sequence>MAGIQITDVIYPNYRNEWRNWLQEHFDSASEVWVAIPKKEKTMDYNDIIEEALCYNWIDSTLKTLDENYTAQRMSPRRSKAGFSQLNIERIRLILSQGLVHPRFTQTLKEIADAPFVYAPDILKAIENSPEAWRHFQSFPEAYKRLKVASIETARKDGAVFEKRLNTFISQCEQNKMVAGSAGMSKYF</sequence>
<organism evidence="1 2">
    <name type="scientific">Dyadobacter luteus</name>
    <dbReference type="NCBI Taxonomy" id="2259619"/>
    <lineage>
        <taxon>Bacteria</taxon>
        <taxon>Pseudomonadati</taxon>
        <taxon>Bacteroidota</taxon>
        <taxon>Cytophagia</taxon>
        <taxon>Cytophagales</taxon>
        <taxon>Spirosomataceae</taxon>
        <taxon>Dyadobacter</taxon>
    </lineage>
</organism>
<evidence type="ECO:0000313" key="2">
    <source>
        <dbReference type="Proteomes" id="UP000256373"/>
    </source>
</evidence>
<proteinExistence type="predicted"/>
<protein>
    <submittedName>
        <fullName evidence="1">Uncharacterized protein</fullName>
    </submittedName>
</protein>
<keyword evidence="2" id="KW-1185">Reference proteome</keyword>
<dbReference type="AlphaFoldDB" id="A0A3D8YAS1"/>
<dbReference type="EMBL" id="QNUL01000009">
    <property type="protein sequence ID" value="REA60865.1"/>
    <property type="molecule type" value="Genomic_DNA"/>
</dbReference>